<sequence>MGFEESSVDSPAVPDIDNTAVPADTATENAGDTAEAAPPALPDISAFWPDAPHRAGPPADHYEPEDAEPVRIEQPWQDRGSQRPTIELRLAPRQRRIAWKPVAALVAAVLVAGGLSWYATRPPDPGRVAAPVFAEPSVVAPPGNPPVSIETSAPAGAIPDAATFELADGTTELDVRIGEIAEGWYEVSSPPGSGINVRTEEAGGAVRIFVDDTGDVGTAEVDVVLSPEVVWSVLMRGGVRTAKIDLTGARVGRVDLLGGAANIDLALPKQKATVPISMSGGIRDWRISTGGQAPVRAELKSGAGTVVVYGKRDKGVNKGARFTAGSGAGGIDLVAEEGVGTLTVAAGPGGGTISG</sequence>
<gene>
    <name evidence="2" type="ORF">CLV67_11320</name>
</gene>
<evidence type="ECO:0000256" key="1">
    <source>
        <dbReference type="SAM" id="MobiDB-lite"/>
    </source>
</evidence>
<evidence type="ECO:0000313" key="2">
    <source>
        <dbReference type="EMBL" id="PRX18187.1"/>
    </source>
</evidence>
<proteinExistence type="predicted"/>
<dbReference type="AlphaFoldDB" id="A0A2T0K5D3"/>
<reference evidence="2 3" key="1">
    <citation type="submission" date="2018-03" db="EMBL/GenBank/DDBJ databases">
        <title>Genomic Encyclopedia of Archaeal and Bacterial Type Strains, Phase II (KMG-II): from individual species to whole genera.</title>
        <authorList>
            <person name="Goeker M."/>
        </authorList>
    </citation>
    <scope>NUCLEOTIDE SEQUENCE [LARGE SCALE GENOMIC DNA]</scope>
    <source>
        <strain evidence="2 3">DSM 43146</strain>
    </source>
</reference>
<dbReference type="EMBL" id="PVMZ01000013">
    <property type="protein sequence ID" value="PRX18187.1"/>
    <property type="molecule type" value="Genomic_DNA"/>
</dbReference>
<protein>
    <submittedName>
        <fullName evidence="2">Uncharacterized protein</fullName>
    </submittedName>
</protein>
<evidence type="ECO:0000313" key="3">
    <source>
        <dbReference type="Proteomes" id="UP000239415"/>
    </source>
</evidence>
<comment type="caution">
    <text evidence="2">The sequence shown here is derived from an EMBL/GenBank/DDBJ whole genome shotgun (WGS) entry which is preliminary data.</text>
</comment>
<organism evidence="2 3">
    <name type="scientific">Actinoplanes italicus</name>
    <dbReference type="NCBI Taxonomy" id="113567"/>
    <lineage>
        <taxon>Bacteria</taxon>
        <taxon>Bacillati</taxon>
        <taxon>Actinomycetota</taxon>
        <taxon>Actinomycetes</taxon>
        <taxon>Micromonosporales</taxon>
        <taxon>Micromonosporaceae</taxon>
        <taxon>Actinoplanes</taxon>
    </lineage>
</organism>
<keyword evidence="3" id="KW-1185">Reference proteome</keyword>
<feature type="region of interest" description="Disordered" evidence="1">
    <location>
        <begin position="1"/>
        <end position="67"/>
    </location>
</feature>
<accession>A0A2T0K5D3</accession>
<name>A0A2T0K5D3_9ACTN</name>
<dbReference type="Proteomes" id="UP000239415">
    <property type="component" value="Unassembled WGS sequence"/>
</dbReference>